<evidence type="ECO:0000256" key="1">
    <source>
        <dbReference type="ARBA" id="ARBA00004370"/>
    </source>
</evidence>
<dbReference type="InterPro" id="IPR017452">
    <property type="entry name" value="GPCR_Rhodpsn_7TM"/>
</dbReference>
<dbReference type="PANTHER" id="PTHR46895:SF5">
    <property type="entry name" value="G-PROTEIN COUPLED RECEPTORS FAMILY 1 PROFILE DOMAIN-CONTAINING PROTEIN"/>
    <property type="match status" value="1"/>
</dbReference>
<comment type="subcellular location">
    <subcellularLocation>
        <location evidence="1">Membrane</location>
    </subcellularLocation>
</comment>
<accession>A0A914ZEV2</accession>
<name>A0A914ZEV2_9BILA</name>
<dbReference type="PROSITE" id="PS50262">
    <property type="entry name" value="G_PROTEIN_RECEP_F1_2"/>
    <property type="match status" value="1"/>
</dbReference>
<dbReference type="PANTHER" id="PTHR46895">
    <property type="entry name" value="PROTEIN CBG20548-RELATED"/>
    <property type="match status" value="1"/>
</dbReference>
<keyword evidence="2 5" id="KW-0812">Transmembrane</keyword>
<organism evidence="7 8">
    <name type="scientific">Panagrolaimus superbus</name>
    <dbReference type="NCBI Taxonomy" id="310955"/>
    <lineage>
        <taxon>Eukaryota</taxon>
        <taxon>Metazoa</taxon>
        <taxon>Ecdysozoa</taxon>
        <taxon>Nematoda</taxon>
        <taxon>Chromadorea</taxon>
        <taxon>Rhabditida</taxon>
        <taxon>Tylenchina</taxon>
        <taxon>Panagrolaimomorpha</taxon>
        <taxon>Panagrolaimoidea</taxon>
        <taxon>Panagrolaimidae</taxon>
        <taxon>Panagrolaimus</taxon>
    </lineage>
</organism>
<keyword evidence="3 5" id="KW-1133">Transmembrane helix</keyword>
<dbReference type="Pfam" id="PF00001">
    <property type="entry name" value="7tm_1"/>
    <property type="match status" value="1"/>
</dbReference>
<dbReference type="SUPFAM" id="SSF81321">
    <property type="entry name" value="Family A G protein-coupled receptor-like"/>
    <property type="match status" value="1"/>
</dbReference>
<sequence length="370" mass="41685">MVEAQNVCLPVKILRLQGSELENFFYTVLFPPLCVIGVIGNCLNLLVLLSSENRTRRSAGQRSSGLLVALAFCDILFLLLMVPHSLANFDNFGLNFSFRLYYLPLKVHLLSLANWCSAVTIWLIIAICTERLLGIRSLLRATGQWAFFTTTHLIIAIVFISGALTFYNHFSYHCVVKQLCNHSQIISKCFDVVQEAWPGNRTNFTPNAVRIYVRWSIILNVMLVIVLPIVTMVALNIALLFVVRKQSFLVYNRLNADLCSMNNGASSKRRTSGSIDKTAEGPTIQNNLFRRSIDQTMQFQAEHRVTVTVCAIVTCFTITQGPSAIMLSINFFFGTQRQSALWYHANTVTSCLKNGVPLTTPENRRFSLIR</sequence>
<dbReference type="WBParaSite" id="PSU_v2.g881.t1">
    <property type="protein sequence ID" value="PSU_v2.g881.t1"/>
    <property type="gene ID" value="PSU_v2.g881"/>
</dbReference>
<dbReference type="Gene3D" id="1.20.1070.10">
    <property type="entry name" value="Rhodopsin 7-helix transmembrane proteins"/>
    <property type="match status" value="1"/>
</dbReference>
<evidence type="ECO:0000256" key="3">
    <source>
        <dbReference type="ARBA" id="ARBA00022989"/>
    </source>
</evidence>
<reference evidence="8" key="1">
    <citation type="submission" date="2022-11" db="UniProtKB">
        <authorList>
            <consortium name="WormBaseParasite"/>
        </authorList>
    </citation>
    <scope>IDENTIFICATION</scope>
</reference>
<evidence type="ECO:0000256" key="4">
    <source>
        <dbReference type="ARBA" id="ARBA00023136"/>
    </source>
</evidence>
<feature type="transmembrane region" description="Helical" evidence="5">
    <location>
        <begin position="217"/>
        <end position="243"/>
    </location>
</feature>
<keyword evidence="7" id="KW-1185">Reference proteome</keyword>
<keyword evidence="4 5" id="KW-0472">Membrane</keyword>
<dbReference type="Proteomes" id="UP000887577">
    <property type="component" value="Unplaced"/>
</dbReference>
<protein>
    <submittedName>
        <fullName evidence="8">G-protein coupled receptors family 1 profile domain-containing protein</fullName>
    </submittedName>
</protein>
<feature type="transmembrane region" description="Helical" evidence="5">
    <location>
        <begin position="145"/>
        <end position="167"/>
    </location>
</feature>
<evidence type="ECO:0000256" key="2">
    <source>
        <dbReference type="ARBA" id="ARBA00022692"/>
    </source>
</evidence>
<evidence type="ECO:0000259" key="6">
    <source>
        <dbReference type="PROSITE" id="PS50262"/>
    </source>
</evidence>
<feature type="transmembrane region" description="Helical" evidence="5">
    <location>
        <begin position="24"/>
        <end position="46"/>
    </location>
</feature>
<dbReference type="GO" id="GO:0016020">
    <property type="term" value="C:membrane"/>
    <property type="evidence" value="ECO:0007669"/>
    <property type="project" value="UniProtKB-SubCell"/>
</dbReference>
<dbReference type="CDD" id="cd14978">
    <property type="entry name" value="7tmA_FMRFamide_R-like"/>
    <property type="match status" value="1"/>
</dbReference>
<dbReference type="AlphaFoldDB" id="A0A914ZEV2"/>
<evidence type="ECO:0000313" key="8">
    <source>
        <dbReference type="WBParaSite" id="PSU_v2.g881.t1"/>
    </source>
</evidence>
<feature type="domain" description="G-protein coupled receptors family 1 profile" evidence="6">
    <location>
        <begin position="40"/>
        <end position="326"/>
    </location>
</feature>
<dbReference type="GO" id="GO:0004930">
    <property type="term" value="F:G protein-coupled receptor activity"/>
    <property type="evidence" value="ECO:0007669"/>
    <property type="project" value="InterPro"/>
</dbReference>
<feature type="transmembrane region" description="Helical" evidence="5">
    <location>
        <begin position="66"/>
        <end position="87"/>
    </location>
</feature>
<dbReference type="PRINTS" id="PR00237">
    <property type="entry name" value="GPCRRHODOPSN"/>
</dbReference>
<dbReference type="InterPro" id="IPR000276">
    <property type="entry name" value="GPCR_Rhodpsn"/>
</dbReference>
<proteinExistence type="predicted"/>
<feature type="transmembrane region" description="Helical" evidence="5">
    <location>
        <begin position="107"/>
        <end position="133"/>
    </location>
</feature>
<evidence type="ECO:0000256" key="5">
    <source>
        <dbReference type="SAM" id="Phobius"/>
    </source>
</evidence>
<evidence type="ECO:0000313" key="7">
    <source>
        <dbReference type="Proteomes" id="UP000887577"/>
    </source>
</evidence>